<feature type="compositionally biased region" description="Polar residues" evidence="1">
    <location>
        <begin position="133"/>
        <end position="149"/>
    </location>
</feature>
<dbReference type="AlphaFoldDB" id="A0A4S8L4X0"/>
<accession>A0A4S8L4X0</accession>
<protein>
    <submittedName>
        <fullName evidence="2">Uncharacterized protein</fullName>
    </submittedName>
</protein>
<sequence>MPAPDFSNWRFATVIKKGGGKVAQLVEWQQDVNSIDQLLLLSTETRPRELNKNMLGNLVYLALGKGKDELQTKLFLGDEDGDAENSTPAKKHTWSKHKDLTDVSGYDSESVTEEVPSSHWGRNQKGADRAYTPLNTPNDDSVKPNTTTMPVDEDASMASEPGESELGSGEATGGKANSGKPENPEPLVTPDFKKLTRLAKNMQGPKEGCHADWNHQNATFHLRFSKSERFGQNSVSSLSEERADLFFKLERGLPFVTEEEISNFRANFAVGSGSLEHFIDFMNSVYEMFEHETLPLHHLHSEAYGEYTLLRSLPSTMLALLRYLRGIIPRHEYDPMGGFRSVVN</sequence>
<evidence type="ECO:0000313" key="3">
    <source>
        <dbReference type="Proteomes" id="UP000297245"/>
    </source>
</evidence>
<reference evidence="2 3" key="1">
    <citation type="journal article" date="2019" name="Nat. Ecol. Evol.">
        <title>Megaphylogeny resolves global patterns of mushroom evolution.</title>
        <authorList>
            <person name="Varga T."/>
            <person name="Krizsan K."/>
            <person name="Foldi C."/>
            <person name="Dima B."/>
            <person name="Sanchez-Garcia M."/>
            <person name="Sanchez-Ramirez S."/>
            <person name="Szollosi G.J."/>
            <person name="Szarkandi J.G."/>
            <person name="Papp V."/>
            <person name="Albert L."/>
            <person name="Andreopoulos W."/>
            <person name="Angelini C."/>
            <person name="Antonin V."/>
            <person name="Barry K.W."/>
            <person name="Bougher N.L."/>
            <person name="Buchanan P."/>
            <person name="Buyck B."/>
            <person name="Bense V."/>
            <person name="Catcheside P."/>
            <person name="Chovatia M."/>
            <person name="Cooper J."/>
            <person name="Damon W."/>
            <person name="Desjardin D."/>
            <person name="Finy P."/>
            <person name="Geml J."/>
            <person name="Haridas S."/>
            <person name="Hughes K."/>
            <person name="Justo A."/>
            <person name="Karasinski D."/>
            <person name="Kautmanova I."/>
            <person name="Kiss B."/>
            <person name="Kocsube S."/>
            <person name="Kotiranta H."/>
            <person name="LaButti K.M."/>
            <person name="Lechner B.E."/>
            <person name="Liimatainen K."/>
            <person name="Lipzen A."/>
            <person name="Lukacs Z."/>
            <person name="Mihaltcheva S."/>
            <person name="Morgado L.N."/>
            <person name="Niskanen T."/>
            <person name="Noordeloos M.E."/>
            <person name="Ohm R.A."/>
            <person name="Ortiz-Santana B."/>
            <person name="Ovrebo C."/>
            <person name="Racz N."/>
            <person name="Riley R."/>
            <person name="Savchenko A."/>
            <person name="Shiryaev A."/>
            <person name="Soop K."/>
            <person name="Spirin V."/>
            <person name="Szebenyi C."/>
            <person name="Tomsovsky M."/>
            <person name="Tulloss R.E."/>
            <person name="Uehling J."/>
            <person name="Grigoriev I.V."/>
            <person name="Vagvolgyi C."/>
            <person name="Papp T."/>
            <person name="Martin F.M."/>
            <person name="Miettinen O."/>
            <person name="Hibbett D.S."/>
            <person name="Nagy L.G."/>
        </authorList>
    </citation>
    <scope>NUCLEOTIDE SEQUENCE [LARGE SCALE GENOMIC DNA]</scope>
    <source>
        <strain evidence="2 3">CBS 962.96</strain>
    </source>
</reference>
<gene>
    <name evidence="2" type="ORF">K435DRAFT_871097</name>
</gene>
<evidence type="ECO:0000256" key="1">
    <source>
        <dbReference type="SAM" id="MobiDB-lite"/>
    </source>
</evidence>
<name>A0A4S8L4X0_DENBC</name>
<organism evidence="2 3">
    <name type="scientific">Dendrothele bispora (strain CBS 962.96)</name>
    <dbReference type="NCBI Taxonomy" id="1314807"/>
    <lineage>
        <taxon>Eukaryota</taxon>
        <taxon>Fungi</taxon>
        <taxon>Dikarya</taxon>
        <taxon>Basidiomycota</taxon>
        <taxon>Agaricomycotina</taxon>
        <taxon>Agaricomycetes</taxon>
        <taxon>Agaricomycetidae</taxon>
        <taxon>Agaricales</taxon>
        <taxon>Agaricales incertae sedis</taxon>
        <taxon>Dendrothele</taxon>
    </lineage>
</organism>
<feature type="compositionally biased region" description="Low complexity" evidence="1">
    <location>
        <begin position="159"/>
        <end position="169"/>
    </location>
</feature>
<dbReference type="EMBL" id="ML179651">
    <property type="protein sequence ID" value="THU83617.1"/>
    <property type="molecule type" value="Genomic_DNA"/>
</dbReference>
<keyword evidence="3" id="KW-1185">Reference proteome</keyword>
<dbReference type="Proteomes" id="UP000297245">
    <property type="component" value="Unassembled WGS sequence"/>
</dbReference>
<evidence type="ECO:0000313" key="2">
    <source>
        <dbReference type="EMBL" id="THU83617.1"/>
    </source>
</evidence>
<proteinExistence type="predicted"/>
<feature type="region of interest" description="Disordered" evidence="1">
    <location>
        <begin position="78"/>
        <end position="189"/>
    </location>
</feature>